<name>A0A398B7R2_9BACI</name>
<feature type="domain" description="PRC-barrel" evidence="1">
    <location>
        <begin position="5"/>
        <end position="49"/>
    </location>
</feature>
<keyword evidence="3" id="KW-1185">Reference proteome</keyword>
<dbReference type="OrthoDB" id="1707618at2"/>
<organism evidence="2 3">
    <name type="scientific">Mesobacillus zeae</name>
    <dbReference type="NCBI Taxonomy" id="1917180"/>
    <lineage>
        <taxon>Bacteria</taxon>
        <taxon>Bacillati</taxon>
        <taxon>Bacillota</taxon>
        <taxon>Bacilli</taxon>
        <taxon>Bacillales</taxon>
        <taxon>Bacillaceae</taxon>
        <taxon>Mesobacillus</taxon>
    </lineage>
</organism>
<dbReference type="InterPro" id="IPR027275">
    <property type="entry name" value="PRC-brl_dom"/>
</dbReference>
<evidence type="ECO:0000313" key="3">
    <source>
        <dbReference type="Proteomes" id="UP000265816"/>
    </source>
</evidence>
<dbReference type="RefSeq" id="WP_119113522.1">
    <property type="nucleotide sequence ID" value="NZ_CBCSEO010000005.1"/>
</dbReference>
<dbReference type="InterPro" id="IPR011033">
    <property type="entry name" value="PRC_barrel-like_sf"/>
</dbReference>
<dbReference type="Pfam" id="PF05239">
    <property type="entry name" value="PRC"/>
    <property type="match status" value="2"/>
</dbReference>
<evidence type="ECO:0000259" key="1">
    <source>
        <dbReference type="Pfam" id="PF05239"/>
    </source>
</evidence>
<dbReference type="SUPFAM" id="SSF50346">
    <property type="entry name" value="PRC-barrel domain"/>
    <property type="match status" value="2"/>
</dbReference>
<evidence type="ECO:0000313" key="2">
    <source>
        <dbReference type="EMBL" id="RID83746.1"/>
    </source>
</evidence>
<gene>
    <name evidence="2" type="ORF">D1970_14125</name>
</gene>
<dbReference type="Proteomes" id="UP000265816">
    <property type="component" value="Unassembled WGS sequence"/>
</dbReference>
<proteinExistence type="predicted"/>
<dbReference type="Gene3D" id="2.30.30.240">
    <property type="entry name" value="PRC-barrel domain"/>
    <property type="match status" value="1"/>
</dbReference>
<feature type="domain" description="PRC-barrel" evidence="1">
    <location>
        <begin position="89"/>
        <end position="157"/>
    </location>
</feature>
<dbReference type="EMBL" id="QWVT01000024">
    <property type="protein sequence ID" value="RID83746.1"/>
    <property type="molecule type" value="Genomic_DNA"/>
</dbReference>
<accession>A0A398B7R2</accession>
<sequence>MRTFSVLKGLPVLEAGTGGKLGTVSDLVLSDDGRVKRLIVRRGNLFKPSASVEIASIIAVNSDNLVVEQSSLREESKNSGEYTLEHHDSLLGRMFVTEDGRELGLLDDVYFHEEVGTIVGYELTDGFFSDISEGKRLVKPAGPPAIEKDAIIVNVDK</sequence>
<protein>
    <submittedName>
        <fullName evidence="2">Photosystem reaction center subunit H</fullName>
    </submittedName>
</protein>
<dbReference type="AlphaFoldDB" id="A0A398B7R2"/>
<reference evidence="2 3" key="1">
    <citation type="submission" date="2018-08" db="EMBL/GenBank/DDBJ databases">
        <title>Bacillus jemisoniae sp. nov., Bacillus chryseoplanitiae sp. nov., Bacillus resnikiae sp. nov., and Bacillus frankliniae sp. nov., isolated from Viking spacecraft and associated surfaces.</title>
        <authorList>
            <person name="Seuylemezian A."/>
            <person name="Vaishampayan P."/>
        </authorList>
    </citation>
    <scope>NUCLEOTIDE SEQUENCE [LARGE SCALE GENOMIC DNA]</scope>
    <source>
        <strain evidence="2 3">JJ-247</strain>
    </source>
</reference>
<comment type="caution">
    <text evidence="2">The sequence shown here is derived from an EMBL/GenBank/DDBJ whole genome shotgun (WGS) entry which is preliminary data.</text>
</comment>